<dbReference type="InterPro" id="IPR003344">
    <property type="entry name" value="Big_1_dom"/>
</dbReference>
<keyword evidence="5" id="KW-1185">Reference proteome</keyword>
<comment type="similarity">
    <text evidence="1">Belongs to the intimin/invasin family.</text>
</comment>
<proteinExistence type="inferred from homology"/>
<dbReference type="FunFam" id="2.40.160.160:FF:000001">
    <property type="entry name" value="Intimin-like inverse autotransporter SinH"/>
    <property type="match status" value="1"/>
</dbReference>
<protein>
    <recommendedName>
        <fullName evidence="3">Big-1 domain-containing protein</fullName>
    </recommendedName>
</protein>
<feature type="compositionally biased region" description="Low complexity" evidence="2">
    <location>
        <begin position="458"/>
        <end position="475"/>
    </location>
</feature>
<feature type="region of interest" description="Disordered" evidence="2">
    <location>
        <begin position="447"/>
        <end position="475"/>
    </location>
</feature>
<dbReference type="Gene3D" id="2.60.40.10">
    <property type="entry name" value="Immunoglobulins"/>
    <property type="match status" value="2"/>
</dbReference>
<dbReference type="PANTHER" id="PTHR39576:SF2">
    <property type="entry name" value="ATTACHING AND EFFACING PROTEIN HOMOLOG-RELATED"/>
    <property type="match status" value="1"/>
</dbReference>
<sequence>MKLKTGENIQDIARENKVSIEHLWEINSFAFSDKATFLAATAGQTVWLPVKKSAVQPQAQQQKQPEQVRQAGSQSNPRNMDARQFGQNQLSSLAGQQAEEWLNGFGGSSRISISSDKNFSDYNYSGDVLVPLWDSRQNVLLFTQIGARRVDDRNTGNIGLGIRYFADGWMLGNNVFFDNDFSGNNRRAGIGAELWTEALRLAANGYYGLTGWHESKLMADYDERPANGWDIELSSWLPIYPQLGGKVKYEQYYGDNVALISRNTLQKDPSAVTVGLNWTPVPLVSVEAAQRNSMQSGKDISVGLNLNWNFGRSLDWHLSSAAVAEQRSLAGSHYELVSRNNQIVMDYREQTVITFSLASAIQGEEGSSQPLGISIWAKHGLGKIVWDDALLVAAGGKIVGQGANSVLVLPVYQEGTDNHYILSAVAYDTKGKGSQRAQVAITVEKAQQILPEEPTDPEQPVQPEEPVQPDQPQQPDAAKTVFNLDIHELVADGSGHAQAAIELKDAEGKPVSGQAANLRLEASLQSARSGSGVVVGEIKEEGTTGRYLADVTAGAESGVVTLVLYHGANVLGQQQLTLTAVEDVTPSVTPAKVDLQAGQAEISAGNTLTFTATVTDSEGHPLKDIVVGFKDANGNAITANNEGKTDEQGKVTASLMKEKAGLYSVTSHVGDLASPAQSVTVVADVASARMAGEIVNQGWFTAGSLTGAVPATFSVPLVDKFRNLLVNTAVTFKAEDVDGFNSDEWIKITLNNAQTNADGMISGEVNIISPHWNKSTYQIYPVINGQRVGDRSLSITFAPKK</sequence>
<dbReference type="InterPro" id="IPR024519">
    <property type="entry name" value="IAT_beta"/>
</dbReference>
<dbReference type="InterPro" id="IPR013783">
    <property type="entry name" value="Ig-like_fold"/>
</dbReference>
<reference evidence="4 5" key="1">
    <citation type="journal article" date="2017" name="Antonie Van Leeuwenhoek">
        <title>Phylogenomic resolution of the bacterial genus Pantoea and its relationship with Erwinia and Tatumella.</title>
        <authorList>
            <person name="Palmer M."/>
            <person name="Steenkamp E.T."/>
            <person name="Coetzee M.P."/>
            <person name="Chan W.Y."/>
            <person name="van Zyl E."/>
            <person name="De Maayer P."/>
            <person name="Coutinho T.A."/>
            <person name="Blom J."/>
            <person name="Smits T.H."/>
            <person name="Duffy B."/>
            <person name="Venter S.N."/>
        </authorList>
    </citation>
    <scope>NUCLEOTIDE SEQUENCE [LARGE SCALE GENOMIC DNA]</scope>
    <source>
        <strain evidence="4 5">LMG 2657</strain>
    </source>
</reference>
<dbReference type="Pfam" id="PF11924">
    <property type="entry name" value="IAT_beta"/>
    <property type="match status" value="1"/>
</dbReference>
<evidence type="ECO:0000256" key="1">
    <source>
        <dbReference type="ARBA" id="ARBA00010116"/>
    </source>
</evidence>
<feature type="compositionally biased region" description="Low complexity" evidence="2">
    <location>
        <begin position="57"/>
        <end position="71"/>
    </location>
</feature>
<evidence type="ECO:0000256" key="2">
    <source>
        <dbReference type="SAM" id="MobiDB-lite"/>
    </source>
</evidence>
<dbReference type="GO" id="GO:0009279">
    <property type="term" value="C:cell outer membrane"/>
    <property type="evidence" value="ECO:0007669"/>
    <property type="project" value="TreeGrafter"/>
</dbReference>
<dbReference type="InterPro" id="IPR038177">
    <property type="entry name" value="IAT_beta_sf"/>
</dbReference>
<dbReference type="SUPFAM" id="SSF49373">
    <property type="entry name" value="Invasin/intimin cell-adhesion fragments"/>
    <property type="match status" value="2"/>
</dbReference>
<accession>A0A1X1EWM8</accession>
<dbReference type="PROSITE" id="PS51127">
    <property type="entry name" value="BIG1"/>
    <property type="match status" value="1"/>
</dbReference>
<dbReference type="Pfam" id="PF02369">
    <property type="entry name" value="Big_1"/>
    <property type="match status" value="1"/>
</dbReference>
<dbReference type="AlphaFoldDB" id="A0A1X1EWM8"/>
<dbReference type="InterPro" id="IPR008964">
    <property type="entry name" value="Invasin/intimin_cell_adhesion"/>
</dbReference>
<name>A0A1X1EWM8_PANCY</name>
<evidence type="ECO:0000259" key="3">
    <source>
        <dbReference type="PROSITE" id="PS51127"/>
    </source>
</evidence>
<evidence type="ECO:0000313" key="5">
    <source>
        <dbReference type="Proteomes" id="UP000193749"/>
    </source>
</evidence>
<dbReference type="RefSeq" id="WP_158087406.1">
    <property type="nucleotide sequence ID" value="NZ_JAGGMY010000001.1"/>
</dbReference>
<dbReference type="PANTHER" id="PTHR39576">
    <property type="entry name" value="ATTACHING AND EFFACING PROTEIN HOMOLOG-RELATED-RELATED"/>
    <property type="match status" value="1"/>
</dbReference>
<dbReference type="EMBL" id="MLJI01000001">
    <property type="protein sequence ID" value="ORM94314.1"/>
    <property type="molecule type" value="Genomic_DNA"/>
</dbReference>
<evidence type="ECO:0000313" key="4">
    <source>
        <dbReference type="EMBL" id="ORM94314.1"/>
    </source>
</evidence>
<dbReference type="OrthoDB" id="8320584at2"/>
<gene>
    <name evidence="4" type="ORF">HA50_13515</name>
</gene>
<feature type="domain" description="Big-1" evidence="3">
    <location>
        <begin position="592"/>
        <end position="682"/>
    </location>
</feature>
<feature type="region of interest" description="Disordered" evidence="2">
    <location>
        <begin position="57"/>
        <end position="82"/>
    </location>
</feature>
<dbReference type="SMART" id="SM00634">
    <property type="entry name" value="BID_1"/>
    <property type="match status" value="1"/>
</dbReference>
<dbReference type="InterPro" id="IPR051715">
    <property type="entry name" value="Intimin-Invasin_domain"/>
</dbReference>
<organism evidence="4 5">
    <name type="scientific">Pantoea cypripedii</name>
    <name type="common">Pectobacterium cypripedii</name>
    <name type="synonym">Erwinia cypripedii</name>
    <dbReference type="NCBI Taxonomy" id="55209"/>
    <lineage>
        <taxon>Bacteria</taxon>
        <taxon>Pseudomonadati</taxon>
        <taxon>Pseudomonadota</taxon>
        <taxon>Gammaproteobacteria</taxon>
        <taxon>Enterobacterales</taxon>
        <taxon>Erwiniaceae</taxon>
        <taxon>Pantoea</taxon>
    </lineage>
</organism>
<comment type="caution">
    <text evidence="4">The sequence shown here is derived from an EMBL/GenBank/DDBJ whole genome shotgun (WGS) entry which is preliminary data.</text>
</comment>
<dbReference type="Gene3D" id="2.40.160.160">
    <property type="entry name" value="Inverse autotransporter, beta-domain"/>
    <property type="match status" value="1"/>
</dbReference>
<dbReference type="STRING" id="55209.HA50_13515"/>
<dbReference type="Proteomes" id="UP000193749">
    <property type="component" value="Unassembled WGS sequence"/>
</dbReference>